<sequence length="345" mass="39581">MFKQTIKNYMPKSVLGVRRIVLNRLGSLKEPFRLVKDTAIQCQRFAKYRSRPTSTQRGQLETQILFHTHQIEKGLSHDNFRPGFGKSVLKGMSVLLPYLQRFGDDAIQGFVYQQALSALHAYAGRHKTVGYDLSYMRSLFSDSLWQAIQNANPDMSGVLMIERDAKMNNRHLDFKTLSEHRYAIREYSDLPVTIDELNEAVDIAMKTPSVCNRQASRVYEIFDSETIRTLLDIQGGYRGYPTPPVLILVTSDIRAFMNHTERNEPFVDGGLYAMSLLYALEYSGLAACPLNAMFSRKQDKQTRKILDIPDYELPVMYIVVGHYPKHVNVCRSARYPARHITTIIK</sequence>
<feature type="domain" description="Nitroreductase" evidence="4">
    <location>
        <begin position="242"/>
        <end position="322"/>
    </location>
</feature>
<evidence type="ECO:0000259" key="4">
    <source>
        <dbReference type="Pfam" id="PF00881"/>
    </source>
</evidence>
<dbReference type="OrthoDB" id="9798230at2"/>
<feature type="domain" description="Nitroreductase" evidence="4">
    <location>
        <begin position="180"/>
        <end position="230"/>
    </location>
</feature>
<reference evidence="6 7" key="1">
    <citation type="submission" date="2019-10" db="EMBL/GenBank/DDBJ databases">
        <title>Bifidobacterium from non-human primates.</title>
        <authorList>
            <person name="Modesto M."/>
        </authorList>
    </citation>
    <scope>NUCLEOTIDE SEQUENCE [LARGE SCALE GENOMIC DNA]</scope>
    <source>
        <strain evidence="6 7">TREM</strain>
    </source>
</reference>
<protein>
    <submittedName>
        <fullName evidence="5">Nitroreductase</fullName>
    </submittedName>
</protein>
<dbReference type="InterPro" id="IPR029479">
    <property type="entry name" value="Nitroreductase"/>
</dbReference>
<name>A0A6L4X0I5_9BIFI</name>
<dbReference type="SUPFAM" id="SSF55469">
    <property type="entry name" value="FMN-dependent nitroreductase-like"/>
    <property type="match status" value="1"/>
</dbReference>
<dbReference type="RefSeq" id="WP_152358201.1">
    <property type="nucleotide sequence ID" value="NZ_WBSM01000005.1"/>
</dbReference>
<comment type="caution">
    <text evidence="5">The sequence shown here is derived from an EMBL/GenBank/DDBJ whole genome shotgun (WGS) entry which is preliminary data.</text>
</comment>
<dbReference type="Proteomes" id="UP000482084">
    <property type="component" value="Unassembled WGS sequence"/>
</dbReference>
<dbReference type="Proteomes" id="UP000469943">
    <property type="component" value="Unassembled WGS sequence"/>
</dbReference>
<reference evidence="5 8" key="2">
    <citation type="submission" date="2019-10" db="EMBL/GenBank/DDBJ databases">
        <title>Characterization of the phylogenetic diversity of two novel species belonging to the genus Bifidobacterium: Bifidobacterium cebidarum sp. nov. and Bifidobacterium leontopitheci sp. nov.</title>
        <authorList>
            <person name="Lugli G.A."/>
            <person name="Duranti S."/>
            <person name="Milani C."/>
            <person name="Turroni F."/>
            <person name="Ventura M."/>
        </authorList>
    </citation>
    <scope>NUCLEOTIDE SEQUENCE [LARGE SCALE GENOMIC DNA]</scope>
    <source>
        <strain evidence="5 8">DSM 100688</strain>
    </source>
</reference>
<dbReference type="EMBL" id="WHZX01000005">
    <property type="protein sequence ID" value="NEG72072.1"/>
    <property type="molecule type" value="Genomic_DNA"/>
</dbReference>
<dbReference type="CDD" id="cd02062">
    <property type="entry name" value="Nitro_FMN_reductase"/>
    <property type="match status" value="1"/>
</dbReference>
<evidence type="ECO:0000313" key="6">
    <source>
        <dbReference type="EMBL" id="NEG72072.1"/>
    </source>
</evidence>
<gene>
    <name evidence="5" type="ORF">DSM100688_1125</name>
    <name evidence="6" type="ORF">GFD24_07635</name>
</gene>
<evidence type="ECO:0000313" key="8">
    <source>
        <dbReference type="Proteomes" id="UP000482084"/>
    </source>
</evidence>
<dbReference type="AlphaFoldDB" id="A0A6L4X0I5"/>
<dbReference type="EMBL" id="WBSM01000005">
    <property type="protein sequence ID" value="KAB8288015.1"/>
    <property type="molecule type" value="Genomic_DNA"/>
</dbReference>
<keyword evidence="3" id="KW-0560">Oxidoreductase</keyword>
<dbReference type="Gene3D" id="3.40.109.10">
    <property type="entry name" value="NADH Oxidase"/>
    <property type="match status" value="1"/>
</dbReference>
<organism evidence="5 8">
    <name type="scientific">Bifidobacterium ramosum</name>
    <dbReference type="NCBI Taxonomy" id="1798158"/>
    <lineage>
        <taxon>Bacteria</taxon>
        <taxon>Bacillati</taxon>
        <taxon>Actinomycetota</taxon>
        <taxon>Actinomycetes</taxon>
        <taxon>Bifidobacteriales</taxon>
        <taxon>Bifidobacteriaceae</taxon>
        <taxon>Bifidobacterium</taxon>
    </lineage>
</organism>
<keyword evidence="1" id="KW-0285">Flavoprotein</keyword>
<dbReference type="Pfam" id="PF00881">
    <property type="entry name" value="Nitroreductase"/>
    <property type="match status" value="2"/>
</dbReference>
<dbReference type="InterPro" id="IPR050627">
    <property type="entry name" value="Nitroreductase/BluB"/>
</dbReference>
<dbReference type="PANTHER" id="PTHR23026:SF90">
    <property type="entry name" value="IODOTYROSINE DEIODINASE 1"/>
    <property type="match status" value="1"/>
</dbReference>
<keyword evidence="2" id="KW-0288">FMN</keyword>
<evidence type="ECO:0000256" key="3">
    <source>
        <dbReference type="ARBA" id="ARBA00023002"/>
    </source>
</evidence>
<dbReference type="GO" id="GO:0016491">
    <property type="term" value="F:oxidoreductase activity"/>
    <property type="evidence" value="ECO:0007669"/>
    <property type="project" value="UniProtKB-KW"/>
</dbReference>
<evidence type="ECO:0000256" key="2">
    <source>
        <dbReference type="ARBA" id="ARBA00022643"/>
    </source>
</evidence>
<evidence type="ECO:0000256" key="1">
    <source>
        <dbReference type="ARBA" id="ARBA00022630"/>
    </source>
</evidence>
<dbReference type="PANTHER" id="PTHR23026">
    <property type="entry name" value="NADPH NITROREDUCTASE"/>
    <property type="match status" value="1"/>
</dbReference>
<evidence type="ECO:0000313" key="5">
    <source>
        <dbReference type="EMBL" id="KAB8288015.1"/>
    </source>
</evidence>
<evidence type="ECO:0000313" key="7">
    <source>
        <dbReference type="Proteomes" id="UP000469943"/>
    </source>
</evidence>
<proteinExistence type="predicted"/>
<accession>A0A6L4X0I5</accession>
<keyword evidence="8" id="KW-1185">Reference proteome</keyword>
<dbReference type="InterPro" id="IPR000415">
    <property type="entry name" value="Nitroreductase-like"/>
</dbReference>